<dbReference type="Pfam" id="PF08670">
    <property type="entry name" value="MEKHLA"/>
    <property type="match status" value="1"/>
</dbReference>
<evidence type="ECO:0000313" key="2">
    <source>
        <dbReference type="EMBL" id="SLM47131.1"/>
    </source>
</evidence>
<organism evidence="2 3">
    <name type="scientific">Nitrospira japonica</name>
    <dbReference type="NCBI Taxonomy" id="1325564"/>
    <lineage>
        <taxon>Bacteria</taxon>
        <taxon>Pseudomonadati</taxon>
        <taxon>Nitrospirota</taxon>
        <taxon>Nitrospiria</taxon>
        <taxon>Nitrospirales</taxon>
        <taxon>Nitrospiraceae</taxon>
        <taxon>Nitrospira</taxon>
    </lineage>
</organism>
<dbReference type="KEGG" id="nja:NSJP_0959"/>
<evidence type="ECO:0000313" key="3">
    <source>
        <dbReference type="Proteomes" id="UP000192042"/>
    </source>
</evidence>
<dbReference type="STRING" id="1325564.NSJP_0959"/>
<gene>
    <name evidence="2" type="ORF">NSJP_0959</name>
</gene>
<feature type="domain" description="MEKHLA" evidence="1">
    <location>
        <begin position="17"/>
        <end position="157"/>
    </location>
</feature>
<dbReference type="EMBL" id="LT828648">
    <property type="protein sequence ID" value="SLM47131.1"/>
    <property type="molecule type" value="Genomic_DNA"/>
</dbReference>
<dbReference type="Proteomes" id="UP000192042">
    <property type="component" value="Chromosome I"/>
</dbReference>
<dbReference type="OrthoDB" id="9794448at2"/>
<proteinExistence type="predicted"/>
<sequence>MDDTAGSSGWATPSTVQWCRWLLDSYRHWAGEELIERAGTPEVQAHRLFDAPFVVVSHGIEEDPILNYGNRRALDLWESTWEQLVTTPSRMTAEPVHQDERRRMLETARSCGFFSDYRGVRISLTGRRFRIEGACVWTVMDARAVRVGQAASFSQWTRL</sequence>
<evidence type="ECO:0000259" key="1">
    <source>
        <dbReference type="Pfam" id="PF08670"/>
    </source>
</evidence>
<protein>
    <recommendedName>
        <fullName evidence="1">MEKHLA domain-containing protein</fullName>
    </recommendedName>
</protein>
<dbReference type="RefSeq" id="WP_080885714.1">
    <property type="nucleotide sequence ID" value="NZ_LT828648.1"/>
</dbReference>
<accession>A0A1W1I2D0</accession>
<keyword evidence="3" id="KW-1185">Reference proteome</keyword>
<dbReference type="AlphaFoldDB" id="A0A1W1I2D0"/>
<dbReference type="InterPro" id="IPR013978">
    <property type="entry name" value="MEKHLA"/>
</dbReference>
<name>A0A1W1I2D0_9BACT</name>
<reference evidence="2 3" key="1">
    <citation type="submission" date="2017-03" db="EMBL/GenBank/DDBJ databases">
        <authorList>
            <person name="Afonso C.L."/>
            <person name="Miller P.J."/>
            <person name="Scott M.A."/>
            <person name="Spackman E."/>
            <person name="Goraichik I."/>
            <person name="Dimitrov K.M."/>
            <person name="Suarez D.L."/>
            <person name="Swayne D.E."/>
        </authorList>
    </citation>
    <scope>NUCLEOTIDE SEQUENCE [LARGE SCALE GENOMIC DNA]</scope>
    <source>
        <strain evidence="2">Genome sequencing of Nitrospira japonica strain NJ11</strain>
    </source>
</reference>